<dbReference type="SUPFAM" id="SSF56935">
    <property type="entry name" value="Porins"/>
    <property type="match status" value="1"/>
</dbReference>
<dbReference type="GO" id="GO:0015288">
    <property type="term" value="F:porin activity"/>
    <property type="evidence" value="ECO:0007669"/>
    <property type="project" value="UniProtKB-KW"/>
</dbReference>
<accession>A0A2V4UIK3</accession>
<keyword evidence="5" id="KW-0812">Transmembrane</keyword>
<organism evidence="13 14">
    <name type="scientific">Paraburkholderia silvatlantica</name>
    <dbReference type="NCBI Taxonomy" id="321895"/>
    <lineage>
        <taxon>Bacteria</taxon>
        <taxon>Pseudomonadati</taxon>
        <taxon>Pseudomonadota</taxon>
        <taxon>Betaproteobacteria</taxon>
        <taxon>Burkholderiales</taxon>
        <taxon>Burkholderiaceae</taxon>
        <taxon>Paraburkholderia</taxon>
    </lineage>
</organism>
<dbReference type="PRINTS" id="PR00184">
    <property type="entry name" value="NEISSPPORIN"/>
</dbReference>
<keyword evidence="4" id="KW-1134">Transmembrane beta strand</keyword>
<dbReference type="InterPro" id="IPR023614">
    <property type="entry name" value="Porin_dom_sf"/>
</dbReference>
<evidence type="ECO:0000256" key="9">
    <source>
        <dbReference type="ARBA" id="ARBA00023136"/>
    </source>
</evidence>
<feature type="domain" description="Porin" evidence="12">
    <location>
        <begin position="13"/>
        <end position="346"/>
    </location>
</feature>
<evidence type="ECO:0000256" key="3">
    <source>
        <dbReference type="ARBA" id="ARBA00022448"/>
    </source>
</evidence>
<evidence type="ECO:0000256" key="11">
    <source>
        <dbReference type="SAM" id="SignalP"/>
    </source>
</evidence>
<evidence type="ECO:0000313" key="14">
    <source>
        <dbReference type="Proteomes" id="UP000247772"/>
    </source>
</evidence>
<dbReference type="PANTHER" id="PTHR34501:SF9">
    <property type="entry name" value="MAJOR OUTER MEMBRANE PROTEIN P.IA"/>
    <property type="match status" value="1"/>
</dbReference>
<dbReference type="PANTHER" id="PTHR34501">
    <property type="entry name" value="PROTEIN YDDL-RELATED"/>
    <property type="match status" value="1"/>
</dbReference>
<dbReference type="GO" id="GO:0006811">
    <property type="term" value="P:monoatomic ion transport"/>
    <property type="evidence" value="ECO:0007669"/>
    <property type="project" value="UniProtKB-KW"/>
</dbReference>
<gene>
    <name evidence="13" type="ORF">C7410_119105</name>
</gene>
<name>A0A2V4UIK3_9BURK</name>
<protein>
    <submittedName>
        <fullName evidence="13">Putative porin</fullName>
    </submittedName>
</protein>
<sequence length="380" mass="39387">MKCHIAVLITLWGASTATFAQSSVTLYGVADDSITYTNNQSGHAAYQTFSGGLGGSKFGLLGHEDLGGGLAAVFRLESGFDMNSGKLGYNGRMFGRQSYMGLASDRYGTLTLGRQYDFMVTNLQSLTSAQLFGGSLTSHAGDVDGVWGTYPVSNTAKYVSPTFHGMSAGALYSFGGVPGAIGTSQQVGFGLNYARGPLHVGAAFLQVNNPAVARFDGAGGATPGAAFANPVASPIYSGFATARTMRTFGAGANYVLGTTTLGAVYTNTSFHNAVATASTAFAGSATIASYEAFVAHSFTPAIIGGITYDYTSGREAHYNQVGAGAQYVFSKRTFTYLVAAWQHASGTDSTGHAAVADLTYLTPSSTANQVAVRIGIRHNF</sequence>
<dbReference type="CDD" id="cd00342">
    <property type="entry name" value="gram_neg_porins"/>
    <property type="match status" value="1"/>
</dbReference>
<dbReference type="Gene3D" id="2.40.160.10">
    <property type="entry name" value="Porin"/>
    <property type="match status" value="1"/>
</dbReference>
<feature type="chain" id="PRO_5015928428" evidence="11">
    <location>
        <begin position="21"/>
        <end position="380"/>
    </location>
</feature>
<comment type="caution">
    <text evidence="13">The sequence shown here is derived from an EMBL/GenBank/DDBJ whole genome shotgun (WGS) entry which is preliminary data.</text>
</comment>
<comment type="subunit">
    <text evidence="2">Homotrimer.</text>
</comment>
<dbReference type="GO" id="GO:0009279">
    <property type="term" value="C:cell outer membrane"/>
    <property type="evidence" value="ECO:0007669"/>
    <property type="project" value="UniProtKB-SubCell"/>
</dbReference>
<keyword evidence="9" id="KW-0472">Membrane</keyword>
<dbReference type="AlphaFoldDB" id="A0A2V4UIK3"/>
<dbReference type="RefSeq" id="WP_110856330.1">
    <property type="nucleotide sequence ID" value="NZ_QJSQ01000019.1"/>
</dbReference>
<dbReference type="InterPro" id="IPR050298">
    <property type="entry name" value="Gram-neg_bact_OMP"/>
</dbReference>
<evidence type="ECO:0000313" key="13">
    <source>
        <dbReference type="EMBL" id="PYE19663.1"/>
    </source>
</evidence>
<dbReference type="Proteomes" id="UP000247772">
    <property type="component" value="Unassembled WGS sequence"/>
</dbReference>
<comment type="subcellular location">
    <subcellularLocation>
        <location evidence="1">Cell outer membrane</location>
        <topology evidence="1">Multi-pass membrane protein</topology>
    </subcellularLocation>
</comment>
<evidence type="ECO:0000256" key="7">
    <source>
        <dbReference type="ARBA" id="ARBA00023065"/>
    </source>
</evidence>
<dbReference type="EMBL" id="QJSQ01000019">
    <property type="protein sequence ID" value="PYE19663.1"/>
    <property type="molecule type" value="Genomic_DNA"/>
</dbReference>
<dbReference type="Pfam" id="PF13609">
    <property type="entry name" value="Porin_4"/>
    <property type="match status" value="1"/>
</dbReference>
<dbReference type="GO" id="GO:0046930">
    <property type="term" value="C:pore complex"/>
    <property type="evidence" value="ECO:0007669"/>
    <property type="project" value="UniProtKB-KW"/>
</dbReference>
<reference evidence="13 14" key="1">
    <citation type="submission" date="2018-06" db="EMBL/GenBank/DDBJ databases">
        <title>Genomic Encyclopedia of Type Strains, Phase IV (KMG-V): Genome sequencing to study the core and pangenomes of soil and plant-associated prokaryotes.</title>
        <authorList>
            <person name="Whitman W."/>
        </authorList>
    </citation>
    <scope>NUCLEOTIDE SEQUENCE [LARGE SCALE GENOMIC DNA]</scope>
    <source>
        <strain evidence="13 14">SRCL-318</strain>
    </source>
</reference>
<dbReference type="InterPro" id="IPR033900">
    <property type="entry name" value="Gram_neg_porin_domain"/>
</dbReference>
<evidence type="ECO:0000256" key="4">
    <source>
        <dbReference type="ARBA" id="ARBA00022452"/>
    </source>
</evidence>
<evidence type="ECO:0000256" key="2">
    <source>
        <dbReference type="ARBA" id="ARBA00011233"/>
    </source>
</evidence>
<evidence type="ECO:0000256" key="5">
    <source>
        <dbReference type="ARBA" id="ARBA00022692"/>
    </source>
</evidence>
<proteinExistence type="predicted"/>
<evidence type="ECO:0000259" key="12">
    <source>
        <dbReference type="Pfam" id="PF13609"/>
    </source>
</evidence>
<evidence type="ECO:0000256" key="8">
    <source>
        <dbReference type="ARBA" id="ARBA00023114"/>
    </source>
</evidence>
<evidence type="ECO:0000256" key="1">
    <source>
        <dbReference type="ARBA" id="ARBA00004571"/>
    </source>
</evidence>
<keyword evidence="3" id="KW-0813">Transport</keyword>
<feature type="signal peptide" evidence="11">
    <location>
        <begin position="1"/>
        <end position="20"/>
    </location>
</feature>
<dbReference type="InterPro" id="IPR002299">
    <property type="entry name" value="Porin_Neis"/>
</dbReference>
<evidence type="ECO:0000256" key="6">
    <source>
        <dbReference type="ARBA" id="ARBA00022729"/>
    </source>
</evidence>
<keyword evidence="6 11" id="KW-0732">Signal</keyword>
<dbReference type="OrthoDB" id="8982743at2"/>
<evidence type="ECO:0000256" key="10">
    <source>
        <dbReference type="ARBA" id="ARBA00023237"/>
    </source>
</evidence>
<keyword evidence="10" id="KW-0998">Cell outer membrane</keyword>
<keyword evidence="7" id="KW-0406">Ion transport</keyword>
<keyword evidence="8" id="KW-0626">Porin</keyword>